<proteinExistence type="predicted"/>
<dbReference type="AlphaFoldDB" id="A0A1E4U1I9"/>
<gene>
    <name evidence="1" type="ORF">PACTADRAFT_37370</name>
</gene>
<dbReference type="EMBL" id="KV454011">
    <property type="protein sequence ID" value="ODV97874.1"/>
    <property type="molecule type" value="Genomic_DNA"/>
</dbReference>
<evidence type="ECO:0000313" key="2">
    <source>
        <dbReference type="Proteomes" id="UP000094236"/>
    </source>
</evidence>
<dbReference type="AntiFam" id="ANF00034">
    <property type="entry name" value="Antisense to 5.8S rRNA"/>
</dbReference>
<sequence>IPFGIPKGAMCVQRFDDSRKSAIHNTYRNSARSSSMREPRDPLLKVLNICIPEINQTNFYD</sequence>
<dbReference type="PANTHER" id="PTHR33205:SF1">
    <property type="entry name" value="TRANSMEMBRANE PROTEIN"/>
    <property type="match status" value="1"/>
</dbReference>
<dbReference type="PANTHER" id="PTHR33205">
    <property type="entry name" value="TRANSMEMBRANE PROTEIN"/>
    <property type="match status" value="1"/>
</dbReference>
<feature type="non-terminal residue" evidence="1">
    <location>
        <position position="1"/>
    </location>
</feature>
<protein>
    <submittedName>
        <fullName evidence="1">Uncharacterized protein</fullName>
    </submittedName>
</protein>
<name>A0A1E4U1I9_PACTA</name>
<accession>A0A1E4U1I9</accession>
<evidence type="ECO:0000313" key="1">
    <source>
        <dbReference type="EMBL" id="ODV97874.1"/>
    </source>
</evidence>
<dbReference type="Proteomes" id="UP000094236">
    <property type="component" value="Unassembled WGS sequence"/>
</dbReference>
<organism evidence="1 2">
    <name type="scientific">Pachysolen tannophilus NRRL Y-2460</name>
    <dbReference type="NCBI Taxonomy" id="669874"/>
    <lineage>
        <taxon>Eukaryota</taxon>
        <taxon>Fungi</taxon>
        <taxon>Dikarya</taxon>
        <taxon>Ascomycota</taxon>
        <taxon>Saccharomycotina</taxon>
        <taxon>Pichiomycetes</taxon>
        <taxon>Pachysolenaceae</taxon>
        <taxon>Pachysolen</taxon>
    </lineage>
</organism>
<reference evidence="2" key="1">
    <citation type="submission" date="2016-05" db="EMBL/GenBank/DDBJ databases">
        <title>Comparative genomics of biotechnologically important yeasts.</title>
        <authorList>
            <consortium name="DOE Joint Genome Institute"/>
            <person name="Riley R."/>
            <person name="Haridas S."/>
            <person name="Wolfe K.H."/>
            <person name="Lopes M.R."/>
            <person name="Hittinger C.T."/>
            <person name="Goker M."/>
            <person name="Salamov A."/>
            <person name="Wisecaver J."/>
            <person name="Long T.M."/>
            <person name="Aerts A.L."/>
            <person name="Barry K."/>
            <person name="Choi C."/>
            <person name="Clum A."/>
            <person name="Coughlan A.Y."/>
            <person name="Deshpande S."/>
            <person name="Douglass A.P."/>
            <person name="Hanson S.J."/>
            <person name="Klenk H.-P."/>
            <person name="Labutti K."/>
            <person name="Lapidus A."/>
            <person name="Lindquist E."/>
            <person name="Lipzen A."/>
            <person name="Meier-Kolthoff J.P."/>
            <person name="Ohm R.A."/>
            <person name="Otillar R.P."/>
            <person name="Pangilinan J."/>
            <person name="Peng Y."/>
            <person name="Rokas A."/>
            <person name="Rosa C.A."/>
            <person name="Scheuner C."/>
            <person name="Sibirny A.A."/>
            <person name="Slot J.C."/>
            <person name="Stielow J.B."/>
            <person name="Sun H."/>
            <person name="Kurtzman C.P."/>
            <person name="Blackwell M."/>
            <person name="Grigoriev I.V."/>
            <person name="Jeffries T.W."/>
        </authorList>
    </citation>
    <scope>NUCLEOTIDE SEQUENCE [LARGE SCALE GENOMIC DNA]</scope>
    <source>
        <strain evidence="2">NRRL Y-2460</strain>
    </source>
</reference>
<dbReference type="OrthoDB" id="3472258at2759"/>
<dbReference type="STRING" id="669874.A0A1E4U1I9"/>
<keyword evidence="2" id="KW-1185">Reference proteome</keyword>